<dbReference type="PRINTS" id="PR00437">
    <property type="entry name" value="SMALLCYTKCXC"/>
</dbReference>
<feature type="domain" description="Chemokine interleukin-8-like" evidence="7">
    <location>
        <begin position="27"/>
        <end position="88"/>
    </location>
</feature>
<organism evidence="9 10">
    <name type="scientific">Menidia menidia</name>
    <name type="common">Atlantic silverside</name>
    <dbReference type="NCBI Taxonomy" id="238744"/>
    <lineage>
        <taxon>Eukaryota</taxon>
        <taxon>Metazoa</taxon>
        <taxon>Chordata</taxon>
        <taxon>Craniata</taxon>
        <taxon>Vertebrata</taxon>
        <taxon>Euteleostomi</taxon>
        <taxon>Actinopterygii</taxon>
        <taxon>Neopterygii</taxon>
        <taxon>Teleostei</taxon>
        <taxon>Neoteleostei</taxon>
        <taxon>Acanthomorphata</taxon>
        <taxon>Ovalentaria</taxon>
        <taxon>Atherinomorphae</taxon>
        <taxon>Atheriniformes</taxon>
        <taxon>Atherinopsidae</taxon>
        <taxon>Menidiinae</taxon>
        <taxon>Menidia</taxon>
    </lineage>
</organism>
<comment type="similarity">
    <text evidence="2">Belongs to the intercrine alpha (chemokine CxC) family.</text>
</comment>
<accession>A0A8S4B7M5</accession>
<protein>
    <submittedName>
        <fullName evidence="9">(Atlantic silverside) hypothetical protein</fullName>
    </submittedName>
</protein>
<dbReference type="InterPro" id="IPR001811">
    <property type="entry name" value="Chemokine_IL8-like_dom"/>
</dbReference>
<evidence type="ECO:0000256" key="5">
    <source>
        <dbReference type="ARBA" id="ARBA00054901"/>
    </source>
</evidence>
<evidence type="ECO:0000256" key="4">
    <source>
        <dbReference type="ARBA" id="ARBA00022525"/>
    </source>
</evidence>
<evidence type="ECO:0000256" key="6">
    <source>
        <dbReference type="SAM" id="SignalP"/>
    </source>
</evidence>
<keyword evidence="6" id="KW-0732">Signal</keyword>
<dbReference type="InterPro" id="IPR033899">
    <property type="entry name" value="CXC_Chemokine_domain"/>
</dbReference>
<dbReference type="EMBL" id="CAJRST010016668">
    <property type="protein sequence ID" value="CAG5940777.1"/>
    <property type="molecule type" value="Genomic_DNA"/>
</dbReference>
<gene>
    <name evidence="8" type="ORF">MMEN_LOCUS13780</name>
    <name evidence="9" type="ORF">MMEN_LOCUS13898</name>
</gene>
<evidence type="ECO:0000313" key="9">
    <source>
        <dbReference type="EMBL" id="CAG5940777.1"/>
    </source>
</evidence>
<dbReference type="PANTHER" id="PTHR12015:SF210">
    <property type="entry name" value="C-X-C MOTIF CHEMOKINE 9"/>
    <property type="match status" value="1"/>
</dbReference>
<dbReference type="GO" id="GO:0006955">
    <property type="term" value="P:immune response"/>
    <property type="evidence" value="ECO:0007669"/>
    <property type="project" value="InterPro"/>
</dbReference>
<dbReference type="Proteomes" id="UP000677803">
    <property type="component" value="Unassembled WGS sequence"/>
</dbReference>
<evidence type="ECO:0000313" key="10">
    <source>
        <dbReference type="Proteomes" id="UP000677803"/>
    </source>
</evidence>
<comment type="subcellular location">
    <subcellularLocation>
        <location evidence="1">Secreted</location>
    </subcellularLocation>
</comment>
<dbReference type="SMART" id="SM00199">
    <property type="entry name" value="SCY"/>
    <property type="match status" value="1"/>
</dbReference>
<dbReference type="OrthoDB" id="9937393at2759"/>
<evidence type="ECO:0000313" key="8">
    <source>
        <dbReference type="EMBL" id="CAG5939113.1"/>
    </source>
</evidence>
<keyword evidence="3" id="KW-0202">Cytokine</keyword>
<dbReference type="InterPro" id="IPR039809">
    <property type="entry name" value="Chemokine_b/g/d"/>
</dbReference>
<dbReference type="Gene3D" id="2.40.50.40">
    <property type="match status" value="1"/>
</dbReference>
<dbReference type="EMBL" id="CAJRST010016668">
    <property type="protein sequence ID" value="CAG5939113.1"/>
    <property type="molecule type" value="Genomic_DNA"/>
</dbReference>
<dbReference type="PRINTS" id="PR00436">
    <property type="entry name" value="INTERLEUKIN8"/>
</dbReference>
<dbReference type="Pfam" id="PF00048">
    <property type="entry name" value="IL8"/>
    <property type="match status" value="1"/>
</dbReference>
<dbReference type="GO" id="GO:0042056">
    <property type="term" value="F:chemoattractant activity"/>
    <property type="evidence" value="ECO:0007669"/>
    <property type="project" value="UniProtKB-ARBA"/>
</dbReference>
<evidence type="ECO:0000256" key="1">
    <source>
        <dbReference type="ARBA" id="ARBA00004613"/>
    </source>
</evidence>
<evidence type="ECO:0000256" key="2">
    <source>
        <dbReference type="ARBA" id="ARBA00010665"/>
    </source>
</evidence>
<feature type="chain" id="PRO_5036274086" evidence="6">
    <location>
        <begin position="21"/>
        <end position="93"/>
    </location>
</feature>
<comment type="caution">
    <text evidence="9">The sequence shown here is derived from an EMBL/GenBank/DDBJ whole genome shotgun (WGS) entry which is preliminary data.</text>
</comment>
<keyword evidence="10" id="KW-1185">Reference proteome</keyword>
<dbReference type="FunFam" id="2.40.50.40:FF:000004">
    <property type="entry name" value="C-X-C motif chemokine"/>
    <property type="match status" value="1"/>
</dbReference>
<evidence type="ECO:0000256" key="3">
    <source>
        <dbReference type="ARBA" id="ARBA00022514"/>
    </source>
</evidence>
<keyword evidence="4" id="KW-0964">Secreted</keyword>
<reference evidence="9" key="1">
    <citation type="submission" date="2021-05" db="EMBL/GenBank/DDBJ databases">
        <authorList>
            <person name="Tigano A."/>
        </authorList>
    </citation>
    <scope>NUCLEOTIDE SEQUENCE</scope>
</reference>
<dbReference type="GO" id="GO:0008009">
    <property type="term" value="F:chemokine activity"/>
    <property type="evidence" value="ECO:0007669"/>
    <property type="project" value="InterPro"/>
</dbReference>
<dbReference type="GO" id="GO:0006952">
    <property type="term" value="P:defense response"/>
    <property type="evidence" value="ECO:0007669"/>
    <property type="project" value="InterPro"/>
</dbReference>
<dbReference type="GO" id="GO:0005615">
    <property type="term" value="C:extracellular space"/>
    <property type="evidence" value="ECO:0007669"/>
    <property type="project" value="UniProtKB-KW"/>
</dbReference>
<dbReference type="InterPro" id="IPR036048">
    <property type="entry name" value="Interleukin_8-like_sf"/>
</dbReference>
<dbReference type="SUPFAM" id="SSF54117">
    <property type="entry name" value="Interleukin 8-like chemokines"/>
    <property type="match status" value="1"/>
</dbReference>
<comment type="function">
    <text evidence="5">Ligand for cxcr3.2. Chemotactic for macrophages.</text>
</comment>
<proteinExistence type="inferred from homology"/>
<evidence type="ECO:0000259" key="7">
    <source>
        <dbReference type="SMART" id="SM00199"/>
    </source>
</evidence>
<dbReference type="AlphaFoldDB" id="A0A8S4B7M5"/>
<dbReference type="PANTHER" id="PTHR12015">
    <property type="entry name" value="SMALL INDUCIBLE CYTOKINE A"/>
    <property type="match status" value="1"/>
</dbReference>
<sequence length="93" mass="10318">MSYMTAVALLVFLVIHEGNSAMDQGSRIRCQCITKEKRRIGRLIGLVEVNPPTSHCKDTEIIATLKKDGKKICLDPAAPWIQKVLKKKSGQTP</sequence>
<feature type="signal peptide" evidence="6">
    <location>
        <begin position="1"/>
        <end position="20"/>
    </location>
</feature>
<dbReference type="CDD" id="cd00273">
    <property type="entry name" value="Chemokine_CXC"/>
    <property type="match status" value="1"/>
</dbReference>
<name>A0A8S4B7M5_9TELE</name>
<dbReference type="InterPro" id="IPR001089">
    <property type="entry name" value="Chemokine_CXC"/>
</dbReference>